<evidence type="ECO:0000313" key="2">
    <source>
        <dbReference type="EMBL" id="MCA6074215.1"/>
    </source>
</evidence>
<reference evidence="2" key="1">
    <citation type="submission" date="2021-09" db="EMBL/GenBank/DDBJ databases">
        <title>Fulvivirga sp. isolated from coastal sediment.</title>
        <authorList>
            <person name="Yu H."/>
        </authorList>
    </citation>
    <scope>NUCLEOTIDE SEQUENCE</scope>
    <source>
        <strain evidence="2">1062</strain>
    </source>
</reference>
<comment type="caution">
    <text evidence="2">The sequence shown here is derived from an EMBL/GenBank/DDBJ whole genome shotgun (WGS) entry which is preliminary data.</text>
</comment>
<keyword evidence="3" id="KW-1185">Reference proteome</keyword>
<feature type="domain" description="PorZ N-terminal beta-propeller" evidence="1">
    <location>
        <begin position="45"/>
        <end position="202"/>
    </location>
</feature>
<dbReference type="Pfam" id="PF07494">
    <property type="entry name" value="Reg_prop"/>
    <property type="match status" value="1"/>
</dbReference>
<dbReference type="InterPro" id="IPR048954">
    <property type="entry name" value="PorZ_N"/>
</dbReference>
<dbReference type="EMBL" id="JAIXNE010000001">
    <property type="protein sequence ID" value="MCA6074215.1"/>
    <property type="molecule type" value="Genomic_DNA"/>
</dbReference>
<sequence>MKNLWFIGVILISLGVHGQDIPLGTWRTHFSYSRVLEVEETTSRIFAASDVGLFSVEKSSGEIVKYSTLDGLQGVDISVLAFDPSGSRLLIGYRSGNMDIIENGEIVNVDFTTNSQVVGSRAVNAIEIVGELAFIGTDYGILDFDLSAKNVRATYREIGSLASQVAVRDLAVYSDSLVAVTPDGWQAVALAGVDPADYKNWKRNTLPEELKKVTTTGGVLYFQSSDTIYKYVGGQSQAFLQEGLYKGIDTYNGQLLVFSFAKAEVVDETGQVLDEISESPITEVRDGLLDQSGNWWIADSRAGLLSDRDGALSSFSPSGPVQSNMFGLRYSRGELIAFPGGYSSQVLPLNNSLGYSVFRSGIWENMGYPGFTDITDGVNAPEATYLASSGKGLLQVSEGSVVLYNDTNSPLVPARDSDIIIPQLVSANAGLFMLNYLSATPLLSFNGESWTAYPFLPVIARSALSFTLASGVAWLIIPPARGGGMLGYNLSDATSRYISEQTDQGSLASRNVFAAATDRDGFLWIGTARGVSLLFNPGNLDGSINAVEPVFDGRPLLVDREVYAIAVDGGNRKWMGTDEGAWLFDPLADNLIVHFTTQNSPLPSDVILDIAIDDVSGEVFFLTEAGIASFRSDATESEGKHEDVKVFPNPVLRTFRGDVAISGLARDAIVKITDISGRLIYQTQANGGTATWPVRARSNTTGIYLVFSASADGEESYVGKIAVIN</sequence>
<organism evidence="2 3">
    <name type="scientific">Fulvivirga sedimenti</name>
    <dbReference type="NCBI Taxonomy" id="2879465"/>
    <lineage>
        <taxon>Bacteria</taxon>
        <taxon>Pseudomonadati</taxon>
        <taxon>Bacteroidota</taxon>
        <taxon>Cytophagia</taxon>
        <taxon>Cytophagales</taxon>
        <taxon>Fulvivirgaceae</taxon>
        <taxon>Fulvivirga</taxon>
    </lineage>
</organism>
<dbReference type="InterPro" id="IPR011110">
    <property type="entry name" value="Reg_prop"/>
</dbReference>
<gene>
    <name evidence="2" type="ORF">LDX50_05010</name>
</gene>
<dbReference type="RefSeq" id="WP_225697312.1">
    <property type="nucleotide sequence ID" value="NZ_JAIXNE010000001.1"/>
</dbReference>
<proteinExistence type="predicted"/>
<dbReference type="InterPro" id="IPR015943">
    <property type="entry name" value="WD40/YVTN_repeat-like_dom_sf"/>
</dbReference>
<name>A0A9X1HNE7_9BACT</name>
<protein>
    <recommendedName>
        <fullName evidence="1">PorZ N-terminal beta-propeller domain-containing protein</fullName>
    </recommendedName>
</protein>
<dbReference type="AlphaFoldDB" id="A0A9X1HNE7"/>
<evidence type="ECO:0000313" key="3">
    <source>
        <dbReference type="Proteomes" id="UP001139409"/>
    </source>
</evidence>
<dbReference type="SUPFAM" id="SSF101898">
    <property type="entry name" value="NHL repeat"/>
    <property type="match status" value="1"/>
</dbReference>
<accession>A0A9X1HNE7</accession>
<dbReference type="Gene3D" id="2.130.10.10">
    <property type="entry name" value="YVTN repeat-like/Quinoprotein amine dehydrogenase"/>
    <property type="match status" value="1"/>
</dbReference>
<evidence type="ECO:0000259" key="1">
    <source>
        <dbReference type="Pfam" id="PF21544"/>
    </source>
</evidence>
<dbReference type="Pfam" id="PF21544">
    <property type="entry name" value="PorZ_N_b_propeller"/>
    <property type="match status" value="1"/>
</dbReference>
<dbReference type="Proteomes" id="UP001139409">
    <property type="component" value="Unassembled WGS sequence"/>
</dbReference>